<keyword evidence="2" id="KW-1185">Reference proteome</keyword>
<evidence type="ECO:0000313" key="1">
    <source>
        <dbReference type="EMBL" id="CAD7004245.1"/>
    </source>
</evidence>
<gene>
    <name evidence="1" type="ORF">CCAP1982_LOCUS12665</name>
</gene>
<name>A0A811V1N6_CERCA</name>
<dbReference type="Proteomes" id="UP000606786">
    <property type="component" value="Unassembled WGS sequence"/>
</dbReference>
<proteinExistence type="predicted"/>
<sequence>MKKKKKTHAQVKANKFLFSAQILVPKQTCVHTYLFTHTETLKHSREKMLKMTLSVTLVCVCTYVANNKSQTNQRRRTNVYTDKTRIYSVMFTVGHTHMHTHTQVCTHE</sequence>
<dbReference type="AlphaFoldDB" id="A0A811V1N6"/>
<evidence type="ECO:0000313" key="2">
    <source>
        <dbReference type="Proteomes" id="UP000606786"/>
    </source>
</evidence>
<dbReference type="EMBL" id="CAJHJT010000034">
    <property type="protein sequence ID" value="CAD7004245.1"/>
    <property type="molecule type" value="Genomic_DNA"/>
</dbReference>
<organism evidence="1 2">
    <name type="scientific">Ceratitis capitata</name>
    <name type="common">Mediterranean fruit fly</name>
    <name type="synonym">Tephritis capitata</name>
    <dbReference type="NCBI Taxonomy" id="7213"/>
    <lineage>
        <taxon>Eukaryota</taxon>
        <taxon>Metazoa</taxon>
        <taxon>Ecdysozoa</taxon>
        <taxon>Arthropoda</taxon>
        <taxon>Hexapoda</taxon>
        <taxon>Insecta</taxon>
        <taxon>Pterygota</taxon>
        <taxon>Neoptera</taxon>
        <taxon>Endopterygota</taxon>
        <taxon>Diptera</taxon>
        <taxon>Brachycera</taxon>
        <taxon>Muscomorpha</taxon>
        <taxon>Tephritoidea</taxon>
        <taxon>Tephritidae</taxon>
        <taxon>Ceratitis</taxon>
        <taxon>Ceratitis</taxon>
    </lineage>
</organism>
<reference evidence="1" key="1">
    <citation type="submission" date="2020-11" db="EMBL/GenBank/DDBJ databases">
        <authorList>
            <person name="Whitehead M."/>
        </authorList>
    </citation>
    <scope>NUCLEOTIDE SEQUENCE</scope>
    <source>
        <strain evidence="1">EGII</strain>
    </source>
</reference>
<comment type="caution">
    <text evidence="1">The sequence shown here is derived from an EMBL/GenBank/DDBJ whole genome shotgun (WGS) entry which is preliminary data.</text>
</comment>
<protein>
    <submittedName>
        <fullName evidence="1">(Mediterranean fruit fly) hypothetical protein</fullName>
    </submittedName>
</protein>
<accession>A0A811V1N6</accession>